<dbReference type="HAMAP" id="MF_01820">
    <property type="entry name" value="GTPase_RsgA"/>
    <property type="match status" value="1"/>
</dbReference>
<dbReference type="SUPFAM" id="SSF52540">
    <property type="entry name" value="P-loop containing nucleoside triphosphate hydrolases"/>
    <property type="match status" value="1"/>
</dbReference>
<protein>
    <recommendedName>
        <fullName evidence="3">Small ribosomal subunit biogenesis GTPase RsgA</fullName>
        <ecNumber evidence="3">3.6.1.-</ecNumber>
    </recommendedName>
</protein>
<evidence type="ECO:0000313" key="9">
    <source>
        <dbReference type="Proteomes" id="UP000052979"/>
    </source>
</evidence>
<dbReference type="KEGG" id="rtx:TI83_08530"/>
<evidence type="ECO:0000256" key="2">
    <source>
        <dbReference type="ARBA" id="ARBA00023134"/>
    </source>
</evidence>
<dbReference type="GO" id="GO:0005737">
    <property type="term" value="C:cytoplasm"/>
    <property type="evidence" value="ECO:0007669"/>
    <property type="project" value="UniProtKB-SubCell"/>
</dbReference>
<keyword evidence="3" id="KW-0963">Cytoplasm</keyword>
<feature type="region of interest" description="Disordered" evidence="4">
    <location>
        <begin position="1"/>
        <end position="44"/>
    </location>
</feature>
<dbReference type="PATRIC" id="fig|145458.7.peg.1944"/>
<feature type="domain" description="CP-type G" evidence="6">
    <location>
        <begin position="119"/>
        <end position="276"/>
    </location>
</feature>
<dbReference type="PROSITE" id="PS51721">
    <property type="entry name" value="G_CP"/>
    <property type="match status" value="1"/>
</dbReference>
<name>A0A0C5BUX4_9MICO</name>
<feature type="binding site" evidence="3">
    <location>
        <position position="306"/>
    </location>
    <ligand>
        <name>Zn(2+)</name>
        <dbReference type="ChEBI" id="CHEBI:29105"/>
    </ligand>
</feature>
<feature type="compositionally biased region" description="Acidic residues" evidence="4">
    <location>
        <begin position="1"/>
        <end position="15"/>
    </location>
</feature>
<feature type="binding site" evidence="3">
    <location>
        <begin position="215"/>
        <end position="223"/>
    </location>
    <ligand>
        <name>GTP</name>
        <dbReference type="ChEBI" id="CHEBI:37565"/>
    </ligand>
</feature>
<feature type="binding site" evidence="3">
    <location>
        <begin position="168"/>
        <end position="171"/>
    </location>
    <ligand>
        <name>GTP</name>
        <dbReference type="ChEBI" id="CHEBI:37565"/>
    </ligand>
</feature>
<dbReference type="GO" id="GO:0046872">
    <property type="term" value="F:metal ion binding"/>
    <property type="evidence" value="ECO:0007669"/>
    <property type="project" value="UniProtKB-KW"/>
</dbReference>
<dbReference type="STRING" id="145458.APU90_08550"/>
<dbReference type="Proteomes" id="UP000052979">
    <property type="component" value="Unassembled WGS sequence"/>
</dbReference>
<comment type="function">
    <text evidence="3">One of several proteins that assist in the late maturation steps of the functional core of the 30S ribosomal subunit. Helps release RbfA from mature subunits. May play a role in the assembly of ribosomal proteins into the subunit. Circularly permuted GTPase that catalyzes slow GTP hydrolysis, GTPase activity is stimulated by the 30S ribosomal subunit.</text>
</comment>
<dbReference type="GO" id="GO:0019843">
    <property type="term" value="F:rRNA binding"/>
    <property type="evidence" value="ECO:0007669"/>
    <property type="project" value="UniProtKB-KW"/>
</dbReference>
<keyword evidence="3" id="KW-0690">Ribosome biogenesis</keyword>
<keyword evidence="3" id="KW-0694">RNA-binding</keyword>
<dbReference type="GO" id="GO:0005525">
    <property type="term" value="F:GTP binding"/>
    <property type="evidence" value="ECO:0007669"/>
    <property type="project" value="UniProtKB-UniRule"/>
</dbReference>
<dbReference type="CDD" id="cd01854">
    <property type="entry name" value="YjeQ_EngC"/>
    <property type="match status" value="1"/>
</dbReference>
<evidence type="ECO:0000313" key="7">
    <source>
        <dbReference type="EMBL" id="KKM47031.1"/>
    </source>
</evidence>
<dbReference type="EMBL" id="PSWU01000012">
    <property type="protein sequence ID" value="PPI14596.1"/>
    <property type="molecule type" value="Genomic_DNA"/>
</dbReference>
<dbReference type="eggNOG" id="COG1162">
    <property type="taxonomic scope" value="Bacteria"/>
</dbReference>
<comment type="caution">
    <text evidence="7">The sequence shown here is derived from an EMBL/GenBank/DDBJ whole genome shotgun (WGS) entry which is preliminary data.</text>
</comment>
<dbReference type="InterPro" id="IPR010914">
    <property type="entry name" value="RsgA_GTPase_dom"/>
</dbReference>
<evidence type="ECO:0000313" key="8">
    <source>
        <dbReference type="EMBL" id="PPI14596.1"/>
    </source>
</evidence>
<dbReference type="EMBL" id="LBFI01000011">
    <property type="protein sequence ID" value="KKM47031.1"/>
    <property type="molecule type" value="Genomic_DNA"/>
</dbReference>
<evidence type="ECO:0000256" key="1">
    <source>
        <dbReference type="ARBA" id="ARBA00022741"/>
    </source>
</evidence>
<keyword evidence="1 3" id="KW-0547">Nucleotide-binding</keyword>
<proteinExistence type="inferred from homology"/>
<dbReference type="EC" id="3.6.1.-" evidence="3"/>
<keyword evidence="3" id="KW-0378">Hydrolase</keyword>
<dbReference type="InterPro" id="IPR030378">
    <property type="entry name" value="G_CP_dom"/>
</dbReference>
<dbReference type="InterPro" id="IPR004881">
    <property type="entry name" value="Ribosome_biogen_GTPase_RsgA"/>
</dbReference>
<dbReference type="Proteomes" id="UP000237966">
    <property type="component" value="Unassembled WGS sequence"/>
</dbReference>
<dbReference type="PANTHER" id="PTHR32120">
    <property type="entry name" value="SMALL RIBOSOMAL SUBUNIT BIOGENESIS GTPASE RSGA"/>
    <property type="match status" value="1"/>
</dbReference>
<dbReference type="InterPro" id="IPR027417">
    <property type="entry name" value="P-loop_NTPase"/>
</dbReference>
<evidence type="ECO:0000259" key="5">
    <source>
        <dbReference type="PROSITE" id="PS50936"/>
    </source>
</evidence>
<comment type="similarity">
    <text evidence="3">Belongs to the TRAFAC class YlqF/YawG GTPase family. RsgA subfamily.</text>
</comment>
<evidence type="ECO:0000313" key="10">
    <source>
        <dbReference type="Proteomes" id="UP000237966"/>
    </source>
</evidence>
<dbReference type="NCBIfam" id="TIGR00157">
    <property type="entry name" value="ribosome small subunit-dependent GTPase A"/>
    <property type="match status" value="1"/>
</dbReference>
<dbReference type="GO" id="GO:0003924">
    <property type="term" value="F:GTPase activity"/>
    <property type="evidence" value="ECO:0007669"/>
    <property type="project" value="UniProtKB-UniRule"/>
</dbReference>
<gene>
    <name evidence="3 8" type="primary">rsgA</name>
    <name evidence="8" type="ORF">C5C51_08355</name>
    <name evidence="7" type="ORF">VT73_01670</name>
</gene>
<evidence type="ECO:0000259" key="6">
    <source>
        <dbReference type="PROSITE" id="PS51721"/>
    </source>
</evidence>
<dbReference type="PANTHER" id="PTHR32120:SF11">
    <property type="entry name" value="SMALL RIBOSOMAL SUBUNIT BIOGENESIS GTPASE RSGA 1, MITOCHONDRIAL-RELATED"/>
    <property type="match status" value="1"/>
</dbReference>
<keyword evidence="3" id="KW-0699">rRNA-binding</keyword>
<dbReference type="KEGG" id="rtc:APU90_08550"/>
<dbReference type="Pfam" id="PF03193">
    <property type="entry name" value="RsgA_GTPase"/>
    <property type="match status" value="1"/>
</dbReference>
<reference evidence="7 9" key="1">
    <citation type="submission" date="2015-04" db="EMBL/GenBank/DDBJ databases">
        <title>Draft genome sequence of Rathayibacter toxicus strain FH-142 (AKA 70134 or CS 32), a Western Australian isolate.</title>
        <authorList>
            <consortium name="Consortium for Microbial Forensics and Genomics (microFORGE)"/>
            <person name="Knight B.M."/>
            <person name="Roberts D.P."/>
            <person name="Lin D."/>
            <person name="Hari K."/>
            <person name="Fletcher J."/>
            <person name="Melcher U."/>
            <person name="Blagden T."/>
            <person name="Luster D.G."/>
            <person name="Sechler A.J."/>
            <person name="Schneider W.L."/>
            <person name="Winegar R.A."/>
        </authorList>
    </citation>
    <scope>NUCLEOTIDE SEQUENCE [LARGE SCALE GENOMIC DNA]</scope>
    <source>
        <strain evidence="7 9">FH142</strain>
    </source>
</reference>
<organism evidence="7 9">
    <name type="scientific">Rathayibacter toxicus</name>
    <dbReference type="NCBI Taxonomy" id="145458"/>
    <lineage>
        <taxon>Bacteria</taxon>
        <taxon>Bacillati</taxon>
        <taxon>Actinomycetota</taxon>
        <taxon>Actinomycetes</taxon>
        <taxon>Micrococcales</taxon>
        <taxon>Microbacteriaceae</taxon>
        <taxon>Rathayibacter</taxon>
    </lineage>
</organism>
<comment type="subcellular location">
    <subcellularLocation>
        <location evidence="3">Cytoplasm</location>
    </subcellularLocation>
</comment>
<accession>A0A0C5BUX4</accession>
<feature type="binding site" evidence="3">
    <location>
        <position position="300"/>
    </location>
    <ligand>
        <name>Zn(2+)</name>
        <dbReference type="ChEBI" id="CHEBI:29105"/>
    </ligand>
</feature>
<keyword evidence="2 3" id="KW-0342">GTP-binding</keyword>
<keyword evidence="3" id="KW-0479">Metal-binding</keyword>
<feature type="domain" description="EngC GTPase" evidence="5">
    <location>
        <begin position="128"/>
        <end position="274"/>
    </location>
</feature>
<comment type="subunit">
    <text evidence="3">Monomer. Associates with 30S ribosomal subunit, binds 16S rRNA.</text>
</comment>
<feature type="binding site" evidence="3">
    <location>
        <position position="313"/>
    </location>
    <ligand>
        <name>Zn(2+)</name>
        <dbReference type="ChEBI" id="CHEBI:29105"/>
    </ligand>
</feature>
<dbReference type="PROSITE" id="PS50936">
    <property type="entry name" value="ENGC_GTPASE"/>
    <property type="match status" value="1"/>
</dbReference>
<dbReference type="AlphaFoldDB" id="A0A0C5BUX4"/>
<evidence type="ECO:0000256" key="3">
    <source>
        <dbReference type="HAMAP-Rule" id="MF_01820"/>
    </source>
</evidence>
<dbReference type="Gene3D" id="1.10.40.50">
    <property type="entry name" value="Probable gtpase engc, domain 3"/>
    <property type="match status" value="1"/>
</dbReference>
<feature type="binding site" evidence="3">
    <location>
        <position position="304"/>
    </location>
    <ligand>
        <name>Zn(2+)</name>
        <dbReference type="ChEBI" id="CHEBI:29105"/>
    </ligand>
</feature>
<comment type="cofactor">
    <cofactor evidence="3">
        <name>Zn(2+)</name>
        <dbReference type="ChEBI" id="CHEBI:29105"/>
    </cofactor>
    <text evidence="3">Binds 1 zinc ion per subunit.</text>
</comment>
<dbReference type="OrthoDB" id="9809485at2"/>
<keyword evidence="3" id="KW-0862">Zinc</keyword>
<reference evidence="8 10" key="2">
    <citation type="submission" date="2018-02" db="EMBL/GenBank/DDBJ databases">
        <title>Bacteriophage NCPPB3778 and a type I-E CRISPR drive the evolution of the US Biological Select Agent, Rathayibacter toxicus.</title>
        <authorList>
            <person name="Davis E.W.II."/>
            <person name="Tabima J.F."/>
            <person name="Weisberg A.J."/>
            <person name="Lopes L.D."/>
            <person name="Wiseman M.S."/>
            <person name="Wiseman M.S."/>
            <person name="Pupko T."/>
            <person name="Belcher M.S."/>
            <person name="Sechler A.J."/>
            <person name="Tancos M.A."/>
            <person name="Schroeder B.K."/>
            <person name="Murray T.D."/>
            <person name="Luster D.G."/>
            <person name="Schneider W.L."/>
            <person name="Rogers E."/>
            <person name="Andreote F.D."/>
            <person name="Grunwald N.J."/>
            <person name="Putnam M.L."/>
            <person name="Chang J.H."/>
        </authorList>
    </citation>
    <scope>NUCLEOTIDE SEQUENCE [LARGE SCALE GENOMIC DNA]</scope>
    <source>
        <strain evidence="8 10">FH99</strain>
    </source>
</reference>
<feature type="compositionally biased region" description="Basic and acidic residues" evidence="4">
    <location>
        <begin position="35"/>
        <end position="44"/>
    </location>
</feature>
<keyword evidence="9" id="KW-1185">Reference proteome</keyword>
<dbReference type="Gene3D" id="3.40.50.300">
    <property type="entry name" value="P-loop containing nucleotide triphosphate hydrolases"/>
    <property type="match status" value="1"/>
</dbReference>
<dbReference type="GO" id="GO:0042274">
    <property type="term" value="P:ribosomal small subunit biogenesis"/>
    <property type="evidence" value="ECO:0007669"/>
    <property type="project" value="UniProtKB-UniRule"/>
</dbReference>
<evidence type="ECO:0000256" key="4">
    <source>
        <dbReference type="SAM" id="MobiDB-lite"/>
    </source>
</evidence>
<sequence>MDADGALGDFDDYDESDVRVRPNPRGTTPRTKNRPAHDNAESARVLGVDRGRYTVMISEGGPDEREFTATRARELRRQAIVVGDRVEVVGDSSGNDGTLARIIRIRERSTLLRRSADDTDAVERVIVANADQMLCVVAAADPEPRTRLVDRYLVAAFDAGITPMLCITKTDLADPDPFLRNFDGLDVRVFRSCQTDPPVEEIAETLLGHETVVVGHSGVGKSTLVNLLVPQAHRATGHVNTVTGRGRHTSSSTVSLRVERGTRHGWVIDTPGVRSFGLGHVSTDNILGAFTALATVAENCPRGCTHLRDSPDCAIIEAVTAGRLGASGPERLDSLQRLLTTLTSTDGSRR</sequence>